<dbReference type="EMBL" id="CAETWZ010000012">
    <property type="protein sequence ID" value="CAB4367460.1"/>
    <property type="molecule type" value="Genomic_DNA"/>
</dbReference>
<proteinExistence type="predicted"/>
<evidence type="ECO:0000313" key="1">
    <source>
        <dbReference type="EMBL" id="CAB4367460.1"/>
    </source>
</evidence>
<gene>
    <name evidence="1" type="ORF">UFOPK4179_00243</name>
</gene>
<name>A0A6J6AFK9_9ZZZZ</name>
<accession>A0A6J6AFK9</accession>
<organism evidence="1">
    <name type="scientific">freshwater metagenome</name>
    <dbReference type="NCBI Taxonomy" id="449393"/>
    <lineage>
        <taxon>unclassified sequences</taxon>
        <taxon>metagenomes</taxon>
        <taxon>ecological metagenomes</taxon>
    </lineage>
</organism>
<protein>
    <submittedName>
        <fullName evidence="1">Unannotated protein</fullName>
    </submittedName>
</protein>
<dbReference type="AlphaFoldDB" id="A0A6J6AFK9"/>
<sequence>MQGLKCPHDAFHIRGIKRLVVVFKINPSCLTSDIPLPLVGVAQNTGTTCVVELVNSESGNRRMPGDAKFFFCFYFCRKTVTIPTESSVHVATAHCLISRNGIFDESGQKVTVMRHSVRKWWAIIKNEFVLAVLSYGTSCKTFCKRLIALPSCQYAFFQMRKIWLGVNLRIRHAIRLGG</sequence>
<reference evidence="1" key="1">
    <citation type="submission" date="2020-05" db="EMBL/GenBank/DDBJ databases">
        <authorList>
            <person name="Chiriac C."/>
            <person name="Salcher M."/>
            <person name="Ghai R."/>
            <person name="Kavagutti S V."/>
        </authorList>
    </citation>
    <scope>NUCLEOTIDE SEQUENCE</scope>
</reference>